<dbReference type="InterPro" id="IPR003131">
    <property type="entry name" value="T1-type_BTB"/>
</dbReference>
<protein>
    <recommendedName>
        <fullName evidence="1">Potassium channel tetramerisation-type BTB domain-containing protein</fullName>
    </recommendedName>
</protein>
<dbReference type="GO" id="GO:0051260">
    <property type="term" value="P:protein homooligomerization"/>
    <property type="evidence" value="ECO:0007669"/>
    <property type="project" value="InterPro"/>
</dbReference>
<dbReference type="PANTHER" id="PTHR11145:SF8">
    <property type="entry name" value="RE57120P"/>
    <property type="match status" value="1"/>
</dbReference>
<evidence type="ECO:0000313" key="3">
    <source>
        <dbReference type="Proteomes" id="UP001195483"/>
    </source>
</evidence>
<evidence type="ECO:0000313" key="2">
    <source>
        <dbReference type="EMBL" id="KAK3580331.1"/>
    </source>
</evidence>
<proteinExistence type="predicted"/>
<comment type="caution">
    <text evidence="2">The sequence shown here is derived from an EMBL/GenBank/DDBJ whole genome shotgun (WGS) entry which is preliminary data.</text>
</comment>
<dbReference type="Gene3D" id="3.30.710.10">
    <property type="entry name" value="Potassium Channel Kv1.1, Chain A"/>
    <property type="match status" value="1"/>
</dbReference>
<evidence type="ECO:0000259" key="1">
    <source>
        <dbReference type="Pfam" id="PF02214"/>
    </source>
</evidence>
<reference evidence="2" key="3">
    <citation type="submission" date="2023-05" db="EMBL/GenBank/DDBJ databases">
        <authorList>
            <person name="Smith C.H."/>
        </authorList>
    </citation>
    <scope>NUCLEOTIDE SEQUENCE</scope>
    <source>
        <strain evidence="2">CHS0354</strain>
        <tissue evidence="2">Mantle</tissue>
    </source>
</reference>
<dbReference type="AlphaFoldDB" id="A0AAE0RVG1"/>
<organism evidence="2 3">
    <name type="scientific">Potamilus streckersoni</name>
    <dbReference type="NCBI Taxonomy" id="2493646"/>
    <lineage>
        <taxon>Eukaryota</taxon>
        <taxon>Metazoa</taxon>
        <taxon>Spiralia</taxon>
        <taxon>Lophotrochozoa</taxon>
        <taxon>Mollusca</taxon>
        <taxon>Bivalvia</taxon>
        <taxon>Autobranchia</taxon>
        <taxon>Heteroconchia</taxon>
        <taxon>Palaeoheterodonta</taxon>
        <taxon>Unionida</taxon>
        <taxon>Unionoidea</taxon>
        <taxon>Unionidae</taxon>
        <taxon>Ambleminae</taxon>
        <taxon>Lampsilini</taxon>
        <taxon>Potamilus</taxon>
    </lineage>
</organism>
<dbReference type="PANTHER" id="PTHR11145">
    <property type="entry name" value="BTB/POZ DOMAIN-CONTAINING ADAPTER FOR CUL3-MEDIATED RHOA DEGRADATION PROTEIN FAMILY MEMBER"/>
    <property type="match status" value="1"/>
</dbReference>
<dbReference type="InterPro" id="IPR045068">
    <property type="entry name" value="BACURD1-3"/>
</dbReference>
<dbReference type="EMBL" id="JAEAOA010000907">
    <property type="protein sequence ID" value="KAK3580331.1"/>
    <property type="molecule type" value="Genomic_DNA"/>
</dbReference>
<feature type="domain" description="Potassium channel tetramerisation-type BTB" evidence="1">
    <location>
        <begin position="57"/>
        <end position="124"/>
    </location>
</feature>
<keyword evidence="3" id="KW-1185">Reference proteome</keyword>
<dbReference type="InterPro" id="IPR011333">
    <property type="entry name" value="SKP1/BTB/POZ_sf"/>
</dbReference>
<reference evidence="2" key="2">
    <citation type="journal article" date="2021" name="Genome Biol. Evol.">
        <title>Developing a high-quality reference genome for a parasitic bivalve with doubly uniparental inheritance (Bivalvia: Unionida).</title>
        <authorList>
            <person name="Smith C.H."/>
        </authorList>
    </citation>
    <scope>NUCLEOTIDE SEQUENCE</scope>
    <source>
        <strain evidence="2">CHS0354</strain>
        <tissue evidence="2">Mantle</tissue>
    </source>
</reference>
<name>A0AAE0RVG1_9BIVA</name>
<dbReference type="Pfam" id="PF02214">
    <property type="entry name" value="BTB_2"/>
    <property type="match status" value="1"/>
</dbReference>
<gene>
    <name evidence="2" type="ORF">CHS0354_014804</name>
</gene>
<sequence>METLDEKSFTGAPALATMSMEYMGRACAPGLTKYVATQAENTSSMVPKGACLRGVISELLEEGDLTYENSVVPIFFFDRDPAHFRNILNYLRNRALCELPTLPRELRFLYELKAEAAFHWMTGLVNIIERRTAQIRDDEL</sequence>
<reference evidence="2" key="1">
    <citation type="journal article" date="2021" name="Genome Biol. Evol.">
        <title>A High-Quality Reference Genome for a Parasitic Bivalve with Doubly Uniparental Inheritance (Bivalvia: Unionida).</title>
        <authorList>
            <person name="Smith C.H."/>
        </authorList>
    </citation>
    <scope>NUCLEOTIDE SEQUENCE</scope>
    <source>
        <strain evidence="2">CHS0354</strain>
    </source>
</reference>
<accession>A0AAE0RVG1</accession>
<dbReference type="Proteomes" id="UP001195483">
    <property type="component" value="Unassembled WGS sequence"/>
</dbReference>
<dbReference type="SUPFAM" id="SSF54695">
    <property type="entry name" value="POZ domain"/>
    <property type="match status" value="1"/>
</dbReference>